<reference evidence="3 4" key="1">
    <citation type="submission" date="2020-11" db="EMBL/GenBank/DDBJ databases">
        <authorList>
            <person name="Wallbank WR R."/>
            <person name="Pardo Diaz C."/>
            <person name="Kozak K."/>
            <person name="Martin S."/>
            <person name="Jiggins C."/>
            <person name="Moest M."/>
            <person name="Warren A I."/>
            <person name="Generalovic N T."/>
            <person name="Byers J.R.P. K."/>
            <person name="Montejo-Kovacevich G."/>
            <person name="Yen C E."/>
        </authorList>
    </citation>
    <scope>NUCLEOTIDE SEQUENCE [LARGE SCALE GENOMIC DNA]</scope>
</reference>
<dbReference type="OrthoDB" id="5912242at2759"/>
<dbReference type="PANTHER" id="PTHR39069">
    <property type="entry name" value="ECDYSONE-INDUCIBLE GENE E1, ISOFORM A"/>
    <property type="match status" value="1"/>
</dbReference>
<evidence type="ECO:0000259" key="2">
    <source>
        <dbReference type="Pfam" id="PF01683"/>
    </source>
</evidence>
<feature type="signal peptide" evidence="1">
    <location>
        <begin position="1"/>
        <end position="17"/>
    </location>
</feature>
<feature type="domain" description="EB" evidence="2">
    <location>
        <begin position="239"/>
        <end position="292"/>
    </location>
</feature>
<feature type="domain" description="EB" evidence="2">
    <location>
        <begin position="113"/>
        <end position="158"/>
    </location>
</feature>
<sequence length="315" mass="35323">MLATSVALASVVSLCLAGPQGHELSRRRTSNVCDDNSDCPMNAYCERSNPPSTGICLCHKGYIIISENGHRECFKAAATINDVCTYNEQCMITLSTESECLNNRCQCKEGTHYVQRENSCYKTSKIGDFCRLKNNCIIDEAVCRSGVCQCPYGKHANRDFTQCIRNVDLGQECSIDEECTDFNTRCLDICRCKISHTINKAGNKCLKVAEHLQDECEEDHQCTERIPYSVCDANYTCGCKQGYHQHNFKCWVSVPAGGICEATENCLPFGELDCIDGRCTCRNNLHTENGQCSFADKKNFSQRYLALIIIIYLFI</sequence>
<dbReference type="InterPro" id="IPR006149">
    <property type="entry name" value="EB_dom"/>
</dbReference>
<dbReference type="InParanoid" id="A0A7R8V1K0"/>
<dbReference type="EMBL" id="LR899013">
    <property type="protein sequence ID" value="CAD7091028.1"/>
    <property type="molecule type" value="Genomic_DNA"/>
</dbReference>
<organism evidence="3 4">
    <name type="scientific">Hermetia illucens</name>
    <name type="common">Black soldier fly</name>
    <dbReference type="NCBI Taxonomy" id="343691"/>
    <lineage>
        <taxon>Eukaryota</taxon>
        <taxon>Metazoa</taxon>
        <taxon>Ecdysozoa</taxon>
        <taxon>Arthropoda</taxon>
        <taxon>Hexapoda</taxon>
        <taxon>Insecta</taxon>
        <taxon>Pterygota</taxon>
        <taxon>Neoptera</taxon>
        <taxon>Endopterygota</taxon>
        <taxon>Diptera</taxon>
        <taxon>Brachycera</taxon>
        <taxon>Stratiomyomorpha</taxon>
        <taxon>Stratiomyidae</taxon>
        <taxon>Hermetiinae</taxon>
        <taxon>Hermetia</taxon>
    </lineage>
</organism>
<protein>
    <recommendedName>
        <fullName evidence="2">EB domain-containing protein</fullName>
    </recommendedName>
</protein>
<dbReference type="Proteomes" id="UP000594454">
    <property type="component" value="Chromosome 5"/>
</dbReference>
<gene>
    <name evidence="3" type="ORF">HERILL_LOCUS13477</name>
</gene>
<proteinExistence type="predicted"/>
<accession>A0A7R8V1K0</accession>
<dbReference type="AlphaFoldDB" id="A0A7R8V1K0"/>
<evidence type="ECO:0000313" key="4">
    <source>
        <dbReference type="Proteomes" id="UP000594454"/>
    </source>
</evidence>
<dbReference type="PANTHER" id="PTHR39069:SF9">
    <property type="entry name" value="EB DOMAIN-CONTAINING PROTEIN"/>
    <property type="match status" value="1"/>
</dbReference>
<feature type="domain" description="EB" evidence="2">
    <location>
        <begin position="71"/>
        <end position="112"/>
    </location>
</feature>
<keyword evidence="1" id="KW-0732">Signal</keyword>
<evidence type="ECO:0000313" key="3">
    <source>
        <dbReference type="EMBL" id="CAD7091028.1"/>
    </source>
</evidence>
<evidence type="ECO:0000256" key="1">
    <source>
        <dbReference type="SAM" id="SignalP"/>
    </source>
</evidence>
<feature type="chain" id="PRO_5030705691" description="EB domain-containing protein" evidence="1">
    <location>
        <begin position="18"/>
        <end position="315"/>
    </location>
</feature>
<keyword evidence="4" id="KW-1185">Reference proteome</keyword>
<feature type="domain" description="EB" evidence="2">
    <location>
        <begin position="161"/>
        <end position="205"/>
    </location>
</feature>
<dbReference type="Pfam" id="PF01683">
    <property type="entry name" value="EB"/>
    <property type="match status" value="4"/>
</dbReference>
<name>A0A7R8V1K0_HERIL</name>